<dbReference type="RefSeq" id="WP_067664002.1">
    <property type="nucleotide sequence ID" value="NZ_FQXG01000005.1"/>
</dbReference>
<dbReference type="PANTHER" id="PTHR36842">
    <property type="entry name" value="PROTEIN TOLB HOMOLOG"/>
    <property type="match status" value="1"/>
</dbReference>
<dbReference type="SUPFAM" id="SSF46894">
    <property type="entry name" value="C-terminal effector domain of the bipartite response regulators"/>
    <property type="match status" value="1"/>
</dbReference>
<dbReference type="InterPro" id="IPR016032">
    <property type="entry name" value="Sig_transdc_resp-reg_C-effctor"/>
</dbReference>
<dbReference type="PANTHER" id="PTHR36842:SF1">
    <property type="entry name" value="PROTEIN TOLB"/>
    <property type="match status" value="1"/>
</dbReference>
<dbReference type="PROSITE" id="PS51755">
    <property type="entry name" value="OMPR_PHOB"/>
    <property type="match status" value="1"/>
</dbReference>
<dbReference type="SMART" id="SM00862">
    <property type="entry name" value="Trans_reg_C"/>
    <property type="match status" value="1"/>
</dbReference>
<reference evidence="5 6" key="1">
    <citation type="submission" date="2016-11" db="EMBL/GenBank/DDBJ databases">
        <authorList>
            <person name="Jaros S."/>
            <person name="Januszkiewicz K."/>
            <person name="Wedrychowicz H."/>
        </authorList>
    </citation>
    <scope>NUCLEOTIDE SEQUENCE [LARGE SCALE GENOMIC DNA]</scope>
    <source>
        <strain evidence="5 6">DSM 16917</strain>
    </source>
</reference>
<organism evidence="5 6">
    <name type="scientific">Ferrimonas marina</name>
    <dbReference type="NCBI Taxonomy" id="299255"/>
    <lineage>
        <taxon>Bacteria</taxon>
        <taxon>Pseudomonadati</taxon>
        <taxon>Pseudomonadota</taxon>
        <taxon>Gammaproteobacteria</taxon>
        <taxon>Alteromonadales</taxon>
        <taxon>Ferrimonadaceae</taxon>
        <taxon>Ferrimonas</taxon>
    </lineage>
</organism>
<dbReference type="EMBL" id="FQXG01000005">
    <property type="protein sequence ID" value="SHH96023.1"/>
    <property type="molecule type" value="Genomic_DNA"/>
</dbReference>
<evidence type="ECO:0000256" key="1">
    <source>
        <dbReference type="ARBA" id="ARBA00009820"/>
    </source>
</evidence>
<dbReference type="STRING" id="299255.SAMN02745129_3322"/>
<keyword evidence="2 3" id="KW-0238">DNA-binding</keyword>
<dbReference type="InterPro" id="IPR001867">
    <property type="entry name" value="OmpR/PhoB-type_DNA-bd"/>
</dbReference>
<keyword evidence="6" id="KW-1185">Reference proteome</keyword>
<dbReference type="Pfam" id="PF00486">
    <property type="entry name" value="Trans_reg_C"/>
    <property type="match status" value="1"/>
</dbReference>
<dbReference type="InterPro" id="IPR015943">
    <property type="entry name" value="WD40/YVTN_repeat-like_dom_sf"/>
</dbReference>
<feature type="domain" description="OmpR/PhoB-type" evidence="4">
    <location>
        <begin position="3"/>
        <end position="104"/>
    </location>
</feature>
<dbReference type="GO" id="GO:0000160">
    <property type="term" value="P:phosphorelay signal transduction system"/>
    <property type="evidence" value="ECO:0007669"/>
    <property type="project" value="InterPro"/>
</dbReference>
<feature type="DNA-binding region" description="OmpR/PhoB-type" evidence="3">
    <location>
        <begin position="3"/>
        <end position="104"/>
    </location>
</feature>
<dbReference type="Gene3D" id="2.120.10.30">
    <property type="entry name" value="TolB, C-terminal domain"/>
    <property type="match status" value="2"/>
</dbReference>
<dbReference type="Gene3D" id="1.10.10.10">
    <property type="entry name" value="Winged helix-like DNA-binding domain superfamily/Winged helix DNA-binding domain"/>
    <property type="match status" value="1"/>
</dbReference>
<dbReference type="GO" id="GO:0003677">
    <property type="term" value="F:DNA binding"/>
    <property type="evidence" value="ECO:0007669"/>
    <property type="project" value="UniProtKB-UniRule"/>
</dbReference>
<dbReference type="SUPFAM" id="SSF82171">
    <property type="entry name" value="DPP6 N-terminal domain-like"/>
    <property type="match status" value="1"/>
</dbReference>
<gene>
    <name evidence="5" type="ORF">SAMN02745129_3322</name>
</gene>
<sequence length="689" mass="78168">MGHEEYRVGDWHIVTSELSLSREADGQSQQETLPRKVFEVLLLLVQSHGQTVSREALIEAIWDGNTAVGNRGITNAIYQLRKLLADGDQEVIKTIAKTGYQLLLPVTMLNKDVVPDKPKRIQLGADLRQWGLVAGLTVLAVLAWYLPSPQPEALRYGKPSPITYLEGVEENPALSPDGRYLAFMWERHNEPARIFIQDLHQPEAPLRQVSFSRHAEASPAWSPDGRRLAFVRENDSGQCDVWIKPLDTLEESRVGTCVLNRFHKVLDWSPSGRYLAMIDKVPQQDHSAVFLYDLESHERRQLSQPQSGQQDNQLAWAHTEDRLAFIRYQGGYQAELFTVDLTGRERQLTQDRASIHGLTWSRDDSALVFNSMRDGDHSLWQLTLTTGHIQPMVRDMTPFNIEALAQPGHYAYVRHASLEYLQLWQGERHNNIESAGRDLFAALSPDGSQMAFLSNRSGQFEIWLAQSDGRSARPLTNKEGLPDLPAWSLDGQQLVAAVTVKGKATRLVLFDLAREQRQVLLQDEHLYRNPQWSADGQSLVMASNRSGSWQIWRLELDSGQLTPLTEQGGVFARQDGEGRLYYTRLNEPGLWLKGANEPKRKLIEGLAVDDWGNWLLTDEGLIYLRRGSEQDELVRWWPEGEEVLQLFERGSVKIHRSLSQDNQGQLLLTRLGRREANIMAIAPLEPTAL</sequence>
<dbReference type="Proteomes" id="UP000184268">
    <property type="component" value="Unassembled WGS sequence"/>
</dbReference>
<dbReference type="InterPro" id="IPR011044">
    <property type="entry name" value="Quino_amine_DH_bsu"/>
</dbReference>
<evidence type="ECO:0000256" key="3">
    <source>
        <dbReference type="PROSITE-ProRule" id="PRU01091"/>
    </source>
</evidence>
<dbReference type="InterPro" id="IPR011659">
    <property type="entry name" value="WD40"/>
</dbReference>
<evidence type="ECO:0000259" key="4">
    <source>
        <dbReference type="PROSITE" id="PS51755"/>
    </source>
</evidence>
<comment type="similarity">
    <text evidence="1">Belongs to the TolB family.</text>
</comment>
<dbReference type="OrthoDB" id="9782895at2"/>
<dbReference type="GO" id="GO:0006355">
    <property type="term" value="P:regulation of DNA-templated transcription"/>
    <property type="evidence" value="ECO:0007669"/>
    <property type="project" value="InterPro"/>
</dbReference>
<dbReference type="InterPro" id="IPR036388">
    <property type="entry name" value="WH-like_DNA-bd_sf"/>
</dbReference>
<dbReference type="SUPFAM" id="SSF50969">
    <property type="entry name" value="YVTN repeat-like/Quinoprotein amine dehydrogenase"/>
    <property type="match status" value="1"/>
</dbReference>
<accession>A0A1M5X9X8</accession>
<dbReference type="Gene3D" id="2.130.10.10">
    <property type="entry name" value="YVTN repeat-like/Quinoprotein amine dehydrogenase"/>
    <property type="match status" value="1"/>
</dbReference>
<dbReference type="Pfam" id="PF07676">
    <property type="entry name" value="PD40"/>
    <property type="match status" value="4"/>
</dbReference>
<proteinExistence type="inferred from homology"/>
<name>A0A1M5X9X8_9GAMM</name>
<evidence type="ECO:0000313" key="6">
    <source>
        <dbReference type="Proteomes" id="UP000184268"/>
    </source>
</evidence>
<evidence type="ECO:0000256" key="2">
    <source>
        <dbReference type="ARBA" id="ARBA00023125"/>
    </source>
</evidence>
<dbReference type="AlphaFoldDB" id="A0A1M5X9X8"/>
<dbReference type="CDD" id="cd00383">
    <property type="entry name" value="trans_reg_C"/>
    <property type="match status" value="1"/>
</dbReference>
<protein>
    <submittedName>
        <fullName evidence="5">Component of the Tol biopolymer transport system</fullName>
    </submittedName>
</protein>
<evidence type="ECO:0000313" key="5">
    <source>
        <dbReference type="EMBL" id="SHH96023.1"/>
    </source>
</evidence>
<dbReference type="InterPro" id="IPR011042">
    <property type="entry name" value="6-blade_b-propeller_TolB-like"/>
</dbReference>